<dbReference type="AlphaFoldDB" id="A0A2K9LNL6"/>
<dbReference type="Gene3D" id="3.90.226.10">
    <property type="entry name" value="2-enoyl-CoA Hydratase, Chain A, domain 1"/>
    <property type="match status" value="1"/>
</dbReference>
<dbReference type="SUPFAM" id="SSF52096">
    <property type="entry name" value="ClpP/crotonase"/>
    <property type="match status" value="1"/>
</dbReference>
<dbReference type="PANTHER" id="PTHR11941:SF54">
    <property type="entry name" value="ENOYL-COA HYDRATASE, MITOCHONDRIAL"/>
    <property type="match status" value="1"/>
</dbReference>
<dbReference type="Proteomes" id="UP000235116">
    <property type="component" value="Chromosome"/>
</dbReference>
<dbReference type="KEGG" id="kak:Kalk_08125"/>
<dbReference type="InterPro" id="IPR018376">
    <property type="entry name" value="Enoyl-CoA_hyd/isom_CS"/>
</dbReference>
<evidence type="ECO:0000313" key="3">
    <source>
        <dbReference type="EMBL" id="AUM12384.1"/>
    </source>
</evidence>
<evidence type="ECO:0000256" key="2">
    <source>
        <dbReference type="RuleBase" id="RU003707"/>
    </source>
</evidence>
<comment type="similarity">
    <text evidence="1 2">Belongs to the enoyl-CoA hydratase/isomerase family.</text>
</comment>
<proteinExistence type="inferred from homology"/>
<dbReference type="RefSeq" id="WP_101893735.1">
    <property type="nucleotide sequence ID" value="NZ_CP022684.1"/>
</dbReference>
<dbReference type="InterPro" id="IPR001753">
    <property type="entry name" value="Enoyl-CoA_hydra/iso"/>
</dbReference>
<reference evidence="4" key="1">
    <citation type="submission" date="2017-08" db="EMBL/GenBank/DDBJ databases">
        <title>Direct submision.</title>
        <authorList>
            <person name="Kim S.-J."/>
            <person name="Rhee S.-K."/>
        </authorList>
    </citation>
    <scope>NUCLEOTIDE SEQUENCE [LARGE SCALE GENOMIC DNA]</scope>
    <source>
        <strain evidence="4">GI5</strain>
    </source>
</reference>
<keyword evidence="4" id="KW-1185">Reference proteome</keyword>
<dbReference type="GO" id="GO:0003824">
    <property type="term" value="F:catalytic activity"/>
    <property type="evidence" value="ECO:0007669"/>
    <property type="project" value="InterPro"/>
</dbReference>
<dbReference type="GO" id="GO:0006635">
    <property type="term" value="P:fatty acid beta-oxidation"/>
    <property type="evidence" value="ECO:0007669"/>
    <property type="project" value="TreeGrafter"/>
</dbReference>
<organism evidence="3 4">
    <name type="scientific">Ketobacter alkanivorans</name>
    <dbReference type="NCBI Taxonomy" id="1917421"/>
    <lineage>
        <taxon>Bacteria</taxon>
        <taxon>Pseudomonadati</taxon>
        <taxon>Pseudomonadota</taxon>
        <taxon>Gammaproteobacteria</taxon>
        <taxon>Pseudomonadales</taxon>
        <taxon>Ketobacteraceae</taxon>
        <taxon>Ketobacter</taxon>
    </lineage>
</organism>
<dbReference type="Pfam" id="PF00378">
    <property type="entry name" value="ECH_1"/>
    <property type="match status" value="1"/>
</dbReference>
<dbReference type="PANTHER" id="PTHR11941">
    <property type="entry name" value="ENOYL-COA HYDRATASE-RELATED"/>
    <property type="match status" value="1"/>
</dbReference>
<dbReference type="CDD" id="cd06558">
    <property type="entry name" value="crotonase-like"/>
    <property type="match status" value="1"/>
</dbReference>
<evidence type="ECO:0000313" key="4">
    <source>
        <dbReference type="Proteomes" id="UP000235116"/>
    </source>
</evidence>
<dbReference type="PROSITE" id="PS00166">
    <property type="entry name" value="ENOYL_COA_HYDRATASE"/>
    <property type="match status" value="1"/>
</dbReference>
<gene>
    <name evidence="3" type="ORF">Kalk_08125</name>
</gene>
<sequence>MTQLVLHTHRQEHILRLTMNQPENLNSLGFKLVAALRASLQEATRDDAIRVLILTGTGKGFCAGADLKTMNHPYAPGEPDVLDCIVELFDELRNFPKPVIAAVNGITAAGGMELMMCCDLIYAARSARIGDAHCNYGIVPGGGGAAILPRLLPAAIAKYLLFTGELLPADKLQHYGLVNAVLDDDQLLDHATTVASVIAQKSPIGLRRTKQVANEALDKSAADAIIHERLAARDQFRSYDYREGINAFLEKRKPEFKGY</sequence>
<protein>
    <submittedName>
        <fullName evidence="3">Enoyl-CoA hydratase</fullName>
    </submittedName>
</protein>
<accession>A0A2K9LNL6</accession>
<evidence type="ECO:0000256" key="1">
    <source>
        <dbReference type="ARBA" id="ARBA00005254"/>
    </source>
</evidence>
<dbReference type="OrthoDB" id="9807606at2"/>
<dbReference type="EMBL" id="CP022684">
    <property type="protein sequence ID" value="AUM12384.1"/>
    <property type="molecule type" value="Genomic_DNA"/>
</dbReference>
<name>A0A2K9LNL6_9GAMM</name>
<dbReference type="InterPro" id="IPR029045">
    <property type="entry name" value="ClpP/crotonase-like_dom_sf"/>
</dbReference>